<dbReference type="EMBL" id="JACEIB010000002">
    <property type="protein sequence ID" value="MBA2933227.1"/>
    <property type="molecule type" value="Genomic_DNA"/>
</dbReference>
<evidence type="ECO:0000256" key="1">
    <source>
        <dbReference type="ARBA" id="ARBA00004141"/>
    </source>
</evidence>
<evidence type="ECO:0000256" key="2">
    <source>
        <dbReference type="ARBA" id="ARBA00009694"/>
    </source>
</evidence>
<dbReference type="AlphaFoldDB" id="A0A838L2E1"/>
<evidence type="ECO:0000313" key="8">
    <source>
        <dbReference type="Proteomes" id="UP000570166"/>
    </source>
</evidence>
<name>A0A838L2E1_9SPHN</name>
<proteinExistence type="inferred from homology"/>
<reference evidence="7 8" key="1">
    <citation type="submission" date="2020-07" db="EMBL/GenBank/DDBJ databases">
        <authorList>
            <person name="Sun Q."/>
        </authorList>
    </citation>
    <scope>NUCLEOTIDE SEQUENCE [LARGE SCALE GENOMIC DNA]</scope>
    <source>
        <strain evidence="7 8">CGMCC 1.13654</strain>
    </source>
</reference>
<dbReference type="PANTHER" id="PTHR43461:SF1">
    <property type="entry name" value="TRANSMEMBRANE PROTEIN 256"/>
    <property type="match status" value="1"/>
</dbReference>
<dbReference type="Pfam" id="PF04241">
    <property type="entry name" value="DUF423"/>
    <property type="match status" value="1"/>
</dbReference>
<comment type="caution">
    <text evidence="7">The sequence shown here is derived from an EMBL/GenBank/DDBJ whole genome shotgun (WGS) entry which is preliminary data.</text>
</comment>
<comment type="subcellular location">
    <subcellularLocation>
        <location evidence="1">Membrane</location>
        <topology evidence="1">Multi-pass membrane protein</topology>
    </subcellularLocation>
</comment>
<comment type="similarity">
    <text evidence="2">Belongs to the UPF0382 family.</text>
</comment>
<keyword evidence="5 6" id="KW-0472">Membrane</keyword>
<feature type="transmembrane region" description="Helical" evidence="6">
    <location>
        <begin position="85"/>
        <end position="108"/>
    </location>
</feature>
<evidence type="ECO:0000256" key="4">
    <source>
        <dbReference type="ARBA" id="ARBA00022989"/>
    </source>
</evidence>
<dbReference type="Proteomes" id="UP000570166">
    <property type="component" value="Unassembled WGS sequence"/>
</dbReference>
<dbReference type="GO" id="GO:0016020">
    <property type="term" value="C:membrane"/>
    <property type="evidence" value="ECO:0007669"/>
    <property type="project" value="UniProtKB-SubCell"/>
</dbReference>
<dbReference type="PANTHER" id="PTHR43461">
    <property type="entry name" value="TRANSMEMBRANE PROTEIN 256"/>
    <property type="match status" value="1"/>
</dbReference>
<organism evidence="7 8">
    <name type="scientific">Sphingomonas chungangi</name>
    <dbReference type="NCBI Taxonomy" id="2683589"/>
    <lineage>
        <taxon>Bacteria</taxon>
        <taxon>Pseudomonadati</taxon>
        <taxon>Pseudomonadota</taxon>
        <taxon>Alphaproteobacteria</taxon>
        <taxon>Sphingomonadales</taxon>
        <taxon>Sphingomonadaceae</taxon>
        <taxon>Sphingomonas</taxon>
    </lineage>
</organism>
<evidence type="ECO:0000256" key="5">
    <source>
        <dbReference type="ARBA" id="ARBA00023136"/>
    </source>
</evidence>
<evidence type="ECO:0000313" key="7">
    <source>
        <dbReference type="EMBL" id="MBA2933227.1"/>
    </source>
</evidence>
<dbReference type="RefSeq" id="WP_160366372.1">
    <property type="nucleotide sequence ID" value="NZ_JACEIB010000002.1"/>
</dbReference>
<sequence>MKGQAVLAGLSGALSIVAGAYGVHGVTGHPAELFGTGSHYQLVHAVAAVAVLQRPLGGFASWCFVVGSLLFALPIYALALGGPHWLGALPPLGAAGMITGWLSVAIGASRTKV</sequence>
<dbReference type="InterPro" id="IPR006696">
    <property type="entry name" value="DUF423"/>
</dbReference>
<accession>A0A838L2E1</accession>
<feature type="transmembrane region" description="Helical" evidence="6">
    <location>
        <begin position="59"/>
        <end position="79"/>
    </location>
</feature>
<evidence type="ECO:0000256" key="3">
    <source>
        <dbReference type="ARBA" id="ARBA00022692"/>
    </source>
</evidence>
<evidence type="ECO:0000256" key="6">
    <source>
        <dbReference type="SAM" id="Phobius"/>
    </source>
</evidence>
<gene>
    <name evidence="7" type="ORF">HZF05_03875</name>
</gene>
<keyword evidence="8" id="KW-1185">Reference proteome</keyword>
<protein>
    <submittedName>
        <fullName evidence="7">DUF423 domain-containing protein</fullName>
    </submittedName>
</protein>
<keyword evidence="4 6" id="KW-1133">Transmembrane helix</keyword>
<keyword evidence="3 6" id="KW-0812">Transmembrane</keyword>